<protein>
    <submittedName>
        <fullName evidence="8">UDP-2,3-diacylglucosamine diphosphatase</fullName>
    </submittedName>
</protein>
<comment type="caution">
    <text evidence="8">The sequence shown here is derived from an EMBL/GenBank/DDBJ whole genome shotgun (WGS) entry which is preliminary data.</text>
</comment>
<keyword evidence="3" id="KW-0479">Metal-binding</keyword>
<keyword evidence="4" id="KW-0378">Hydrolase</keyword>
<dbReference type="GO" id="GO:0009245">
    <property type="term" value="P:lipid A biosynthetic process"/>
    <property type="evidence" value="ECO:0007669"/>
    <property type="project" value="TreeGrafter"/>
</dbReference>
<dbReference type="EMBL" id="DVLY01000035">
    <property type="protein sequence ID" value="HIT97496.1"/>
    <property type="molecule type" value="Genomic_DNA"/>
</dbReference>
<name>A0A9D1H8N1_9FLAO</name>
<evidence type="ECO:0000256" key="3">
    <source>
        <dbReference type="ARBA" id="ARBA00022723"/>
    </source>
</evidence>
<evidence type="ECO:0000256" key="6">
    <source>
        <dbReference type="ARBA" id="ARBA00023211"/>
    </source>
</evidence>
<keyword evidence="1" id="KW-1003">Cell membrane</keyword>
<keyword evidence="6" id="KW-0464">Manganese</keyword>
<reference evidence="8" key="2">
    <citation type="journal article" date="2021" name="PeerJ">
        <title>Extensive microbial diversity within the chicken gut microbiome revealed by metagenomics and culture.</title>
        <authorList>
            <person name="Gilroy R."/>
            <person name="Ravi A."/>
            <person name="Getino M."/>
            <person name="Pursley I."/>
            <person name="Horton D.L."/>
            <person name="Alikhan N.F."/>
            <person name="Baker D."/>
            <person name="Gharbi K."/>
            <person name="Hall N."/>
            <person name="Watson M."/>
            <person name="Adriaenssens E.M."/>
            <person name="Foster-Nyarko E."/>
            <person name="Jarju S."/>
            <person name="Secka A."/>
            <person name="Antonio M."/>
            <person name="Oren A."/>
            <person name="Chaudhuri R.R."/>
            <person name="La Ragione R."/>
            <person name="Hildebrand F."/>
            <person name="Pallen M.J."/>
        </authorList>
    </citation>
    <scope>NUCLEOTIDE SEQUENCE</scope>
    <source>
        <strain evidence="8">1383</strain>
    </source>
</reference>
<accession>A0A9D1H8N1</accession>
<dbReference type="GO" id="GO:0008758">
    <property type="term" value="F:UDP-2,3-diacylglucosamine hydrolase activity"/>
    <property type="evidence" value="ECO:0007669"/>
    <property type="project" value="TreeGrafter"/>
</dbReference>
<dbReference type="PANTHER" id="PTHR34990:SF1">
    <property type="entry name" value="UDP-2,3-DIACYLGLUCOSAMINE HYDROLASE"/>
    <property type="match status" value="1"/>
</dbReference>
<dbReference type="Pfam" id="PF00149">
    <property type="entry name" value="Metallophos"/>
    <property type="match status" value="1"/>
</dbReference>
<evidence type="ECO:0000313" key="8">
    <source>
        <dbReference type="EMBL" id="HIT97496.1"/>
    </source>
</evidence>
<evidence type="ECO:0000259" key="7">
    <source>
        <dbReference type="Pfam" id="PF00149"/>
    </source>
</evidence>
<dbReference type="SUPFAM" id="SSF56300">
    <property type="entry name" value="Metallo-dependent phosphatases"/>
    <property type="match status" value="1"/>
</dbReference>
<dbReference type="PANTHER" id="PTHR34990">
    <property type="entry name" value="UDP-2,3-DIACYLGLUCOSAMINE HYDROLASE-RELATED"/>
    <property type="match status" value="1"/>
</dbReference>
<evidence type="ECO:0000256" key="5">
    <source>
        <dbReference type="ARBA" id="ARBA00023136"/>
    </source>
</evidence>
<dbReference type="Gene3D" id="3.60.21.10">
    <property type="match status" value="1"/>
</dbReference>
<dbReference type="Proteomes" id="UP000824161">
    <property type="component" value="Unassembled WGS sequence"/>
</dbReference>
<keyword evidence="5" id="KW-0472">Membrane</keyword>
<dbReference type="InterPro" id="IPR029052">
    <property type="entry name" value="Metallo-depent_PP-like"/>
</dbReference>
<dbReference type="CDD" id="cd07398">
    <property type="entry name" value="MPP_YbbF-LpxH"/>
    <property type="match status" value="1"/>
</dbReference>
<dbReference type="InterPro" id="IPR043461">
    <property type="entry name" value="LpxH-like"/>
</dbReference>
<sequence length="261" mass="30457">MEKIKIDLEEGKSVYFASDMHLGSGGFLRTRAKEKLLLRWMDRIRPDCGALVLCGDVFDFWYEWKKVVPKGYVRLLGKIVQWTDEGIPVYFFSGNHDMWAKDYFARELGVEMFHEPREFDISGKRFFVGHGDGLGPKDHRFKMMKAVFKNPVARWLFSHLLHPDFAMRTADYFSRRSRAAAGCSQNTYLGDENEWLYQFCVDTLKGQHYDYFVFGHRHLPIDKPLAGGARYINLGDWISFYTYGQWDGTQFALKTCPHDGL</sequence>
<evidence type="ECO:0000313" key="9">
    <source>
        <dbReference type="Proteomes" id="UP000824161"/>
    </source>
</evidence>
<dbReference type="GO" id="GO:0016020">
    <property type="term" value="C:membrane"/>
    <property type="evidence" value="ECO:0007669"/>
    <property type="project" value="GOC"/>
</dbReference>
<feature type="domain" description="Calcineurin-like phosphoesterase" evidence="7">
    <location>
        <begin position="14"/>
        <end position="219"/>
    </location>
</feature>
<evidence type="ECO:0000256" key="2">
    <source>
        <dbReference type="ARBA" id="ARBA00022519"/>
    </source>
</evidence>
<evidence type="ECO:0000256" key="1">
    <source>
        <dbReference type="ARBA" id="ARBA00022475"/>
    </source>
</evidence>
<organism evidence="8 9">
    <name type="scientific">Candidatus Merdimorpha stercoravium</name>
    <dbReference type="NCBI Taxonomy" id="2840863"/>
    <lineage>
        <taxon>Bacteria</taxon>
        <taxon>Pseudomonadati</taxon>
        <taxon>Bacteroidota</taxon>
        <taxon>Flavobacteriia</taxon>
        <taxon>Flavobacteriales</taxon>
        <taxon>Candidatus Merdimorpha</taxon>
    </lineage>
</organism>
<dbReference type="GO" id="GO:0046872">
    <property type="term" value="F:metal ion binding"/>
    <property type="evidence" value="ECO:0007669"/>
    <property type="project" value="UniProtKB-KW"/>
</dbReference>
<dbReference type="AlphaFoldDB" id="A0A9D1H8N1"/>
<reference evidence="8" key="1">
    <citation type="submission" date="2020-10" db="EMBL/GenBank/DDBJ databases">
        <authorList>
            <person name="Gilroy R."/>
        </authorList>
    </citation>
    <scope>NUCLEOTIDE SEQUENCE</scope>
    <source>
        <strain evidence="8">1383</strain>
    </source>
</reference>
<keyword evidence="2" id="KW-0997">Cell inner membrane</keyword>
<dbReference type="InterPro" id="IPR004843">
    <property type="entry name" value="Calcineurin-like_PHP"/>
</dbReference>
<evidence type="ECO:0000256" key="4">
    <source>
        <dbReference type="ARBA" id="ARBA00022801"/>
    </source>
</evidence>
<gene>
    <name evidence="8" type="ORF">IAC44_01510</name>
</gene>
<proteinExistence type="predicted"/>